<dbReference type="EMBL" id="MN740593">
    <property type="protein sequence ID" value="QHS77929.1"/>
    <property type="molecule type" value="Genomic_DNA"/>
</dbReference>
<reference evidence="2" key="1">
    <citation type="journal article" date="2020" name="Nature">
        <title>Giant virus diversity and host interactions through global metagenomics.</title>
        <authorList>
            <person name="Schulz F."/>
            <person name="Roux S."/>
            <person name="Paez-Espino D."/>
            <person name="Jungbluth S."/>
            <person name="Walsh D.A."/>
            <person name="Denef V.J."/>
            <person name="McMahon K.D."/>
            <person name="Konstantinidis K.T."/>
            <person name="Eloe-Fadrosh E.A."/>
            <person name="Kyrpides N.C."/>
            <person name="Woyke T."/>
        </authorList>
    </citation>
    <scope>NUCLEOTIDE SEQUENCE</scope>
    <source>
        <strain evidence="2">GVMAG-S-1021933-23</strain>
    </source>
</reference>
<evidence type="ECO:0000259" key="1">
    <source>
        <dbReference type="Pfam" id="PF25535"/>
    </source>
</evidence>
<dbReference type="AlphaFoldDB" id="A0A6C0ADW9"/>
<accession>A0A6C0ADW9</accession>
<dbReference type="InterPro" id="IPR057679">
    <property type="entry name" value="DUF7919"/>
</dbReference>
<dbReference type="Pfam" id="PF25535">
    <property type="entry name" value="DUF7919"/>
    <property type="match status" value="1"/>
</dbReference>
<name>A0A6C0ADW9_9ZZZZ</name>
<evidence type="ECO:0000313" key="2">
    <source>
        <dbReference type="EMBL" id="QHS77929.1"/>
    </source>
</evidence>
<feature type="domain" description="DUF7919" evidence="1">
    <location>
        <begin position="27"/>
        <end position="115"/>
    </location>
</feature>
<sequence length="117" mass="13902">MLTQISKKRFVEGYFGKDYALDPTPSEDKVDENFIKKLEKLMDMIYENRNNLDLKKYNYKQYLGCSNCRICGKQNGSEEYEINFKGIWFLFPGGVEHYYKDHNILPSKEFMEAVMNI</sequence>
<organism evidence="2">
    <name type="scientific">viral metagenome</name>
    <dbReference type="NCBI Taxonomy" id="1070528"/>
    <lineage>
        <taxon>unclassified sequences</taxon>
        <taxon>metagenomes</taxon>
        <taxon>organismal metagenomes</taxon>
    </lineage>
</organism>
<protein>
    <recommendedName>
        <fullName evidence="1">DUF7919 domain-containing protein</fullName>
    </recommendedName>
</protein>
<proteinExistence type="predicted"/>